<evidence type="ECO:0000313" key="1">
    <source>
        <dbReference type="EMBL" id="MFK4001973.1"/>
    </source>
</evidence>
<evidence type="ECO:0000313" key="2">
    <source>
        <dbReference type="Proteomes" id="UP001620234"/>
    </source>
</evidence>
<name>A0ABW8LB49_9GAMM</name>
<protein>
    <submittedName>
        <fullName evidence="1">Uncharacterized protein</fullName>
    </submittedName>
</protein>
<comment type="caution">
    <text evidence="1">The sequence shown here is derived from an EMBL/GenBank/DDBJ whole genome shotgun (WGS) entry which is preliminary data.</text>
</comment>
<proteinExistence type="predicted"/>
<keyword evidence="2" id="KW-1185">Reference proteome</keyword>
<accession>A0ABW8LB49</accession>
<dbReference type="Proteomes" id="UP001620234">
    <property type="component" value="Unassembled WGS sequence"/>
</dbReference>
<reference evidence="1 2" key="1">
    <citation type="submission" date="2024-11" db="EMBL/GenBank/DDBJ databases">
        <title>The Natural Products Discovery Center: Release of the First 8490 Sequenced Strains for Exploring Actinobacteria Biosynthetic Diversity.</title>
        <authorList>
            <person name="Kalkreuter E."/>
            <person name="Kautsar S.A."/>
            <person name="Yang D."/>
            <person name="Bader C.D."/>
            <person name="Teijaro C.N."/>
            <person name="Fluegel L."/>
            <person name="Davis C.M."/>
            <person name="Simpson J.R."/>
            <person name="Lauterbach L."/>
            <person name="Steele A.D."/>
            <person name="Gui C."/>
            <person name="Meng S."/>
            <person name="Li G."/>
            <person name="Viehrig K."/>
            <person name="Ye F."/>
            <person name="Su P."/>
            <person name="Kiefer A.F."/>
            <person name="Nichols A."/>
            <person name="Cepeda A.J."/>
            <person name="Yan W."/>
            <person name="Fan B."/>
            <person name="Jiang Y."/>
            <person name="Adhikari A."/>
            <person name="Zheng C.-J."/>
            <person name="Schuster L."/>
            <person name="Cowan T.M."/>
            <person name="Smanski M.J."/>
            <person name="Chevrette M.G."/>
            <person name="De Carvalho L.P.S."/>
            <person name="Shen B."/>
        </authorList>
    </citation>
    <scope>NUCLEOTIDE SEQUENCE [LARGE SCALE GENOMIC DNA]</scope>
    <source>
        <strain evidence="1 2">NPDC077433</strain>
    </source>
</reference>
<gene>
    <name evidence="1" type="ORF">ACI2I3_11570</name>
</gene>
<sequence length="421" mass="47374">MNDKSKIADNASLKEIDNAFKIAKTISKVPLIKHIMPRIHNALSEFLEGEPQFSKLKETPDNFNKIFSKLGWVAYESISLDIMATAVDLYAAKGKEVAENYLADTYDKDTIRRGLMSFSGHKHFKKRLRLLKLAEIDYLEGRYHACVPLLLSLLDGVVDDISGHVGFFAKGSNLEIRDSIAAHETGLTVLAKIMTKSAKKTNERPCNIPYRHGILHGKELAFDNKIVAAKCWAAFFATRNWAESYDKLKDEPEVKEEYGLKEHLAHRVAMKKLNDAIAAWRPRNMADLDYLPSCGGSDSLPENTPEHAVAQLLEYWQKQSFQLICNMLVYPKKAVQAKNDYGGNAPISFKVLSVEDTAPVVTKVEVELSFQKENRTINEKVSIITNYLDSDGNTLIRSDPNGKWKVMEASLARVASLYQSF</sequence>
<dbReference type="RefSeq" id="WP_230710850.1">
    <property type="nucleotide sequence ID" value="NZ_JBJDPD010000026.1"/>
</dbReference>
<organism evidence="1 2">
    <name type="scientific">Psychrobacter namhaensis</name>
    <dbReference type="NCBI Taxonomy" id="292734"/>
    <lineage>
        <taxon>Bacteria</taxon>
        <taxon>Pseudomonadati</taxon>
        <taxon>Pseudomonadota</taxon>
        <taxon>Gammaproteobacteria</taxon>
        <taxon>Moraxellales</taxon>
        <taxon>Moraxellaceae</taxon>
        <taxon>Psychrobacter</taxon>
    </lineage>
</organism>
<dbReference type="EMBL" id="JBJDPD010000026">
    <property type="protein sequence ID" value="MFK4001973.1"/>
    <property type="molecule type" value="Genomic_DNA"/>
</dbReference>